<evidence type="ECO:0000313" key="5">
    <source>
        <dbReference type="EMBL" id="ORY10665.1"/>
    </source>
</evidence>
<feature type="transmembrane region" description="Helical" evidence="3">
    <location>
        <begin position="120"/>
        <end position="142"/>
    </location>
</feature>
<dbReference type="InterPro" id="IPR011701">
    <property type="entry name" value="MFS"/>
</dbReference>
<dbReference type="GO" id="GO:0016020">
    <property type="term" value="C:membrane"/>
    <property type="evidence" value="ECO:0007669"/>
    <property type="project" value="UniProtKB-SubCell"/>
</dbReference>
<feature type="transmembrane region" description="Helical" evidence="3">
    <location>
        <begin position="360"/>
        <end position="380"/>
    </location>
</feature>
<comment type="caution">
    <text evidence="5">The sequence shown here is derived from an EMBL/GenBank/DDBJ whole genome shotgun (WGS) entry which is preliminary data.</text>
</comment>
<feature type="transmembrane region" description="Helical" evidence="3">
    <location>
        <begin position="296"/>
        <end position="317"/>
    </location>
</feature>
<dbReference type="InterPro" id="IPR036259">
    <property type="entry name" value="MFS_trans_sf"/>
</dbReference>
<dbReference type="Pfam" id="PF07690">
    <property type="entry name" value="MFS_1"/>
    <property type="match status" value="1"/>
</dbReference>
<dbReference type="AlphaFoldDB" id="A0A1Y1ZLE3"/>
<proteinExistence type="inferred from homology"/>
<protein>
    <submittedName>
        <fullName evidence="5">Major facilitator superfamily domain-containing protein</fullName>
    </submittedName>
</protein>
<dbReference type="EMBL" id="MCFA01000070">
    <property type="protein sequence ID" value="ORY10665.1"/>
    <property type="molecule type" value="Genomic_DNA"/>
</dbReference>
<keyword evidence="3" id="KW-0812">Transmembrane</keyword>
<feature type="transmembrane region" description="Helical" evidence="3">
    <location>
        <begin position="26"/>
        <end position="46"/>
    </location>
</feature>
<name>A0A1Y1ZLE3_9PLEO</name>
<evidence type="ECO:0000259" key="4">
    <source>
        <dbReference type="PROSITE" id="PS50850"/>
    </source>
</evidence>
<feature type="transmembrane region" description="Helical" evidence="3">
    <location>
        <begin position="323"/>
        <end position="348"/>
    </location>
</feature>
<feature type="transmembrane region" description="Helical" evidence="3">
    <location>
        <begin position="233"/>
        <end position="250"/>
    </location>
</feature>
<dbReference type="PANTHER" id="PTHR11360:SF281">
    <property type="entry name" value="ASPYRIDONES EFFLUX PROTEIN APDF-RELATED"/>
    <property type="match status" value="1"/>
</dbReference>
<dbReference type="Proteomes" id="UP000193144">
    <property type="component" value="Unassembled WGS sequence"/>
</dbReference>
<comment type="subcellular location">
    <subcellularLocation>
        <location evidence="1">Membrane</location>
        <topology evidence="1">Multi-pass membrane protein</topology>
    </subcellularLocation>
</comment>
<dbReference type="PANTHER" id="PTHR11360">
    <property type="entry name" value="MONOCARBOXYLATE TRANSPORTER"/>
    <property type="match status" value="1"/>
</dbReference>
<dbReference type="InterPro" id="IPR050327">
    <property type="entry name" value="Proton-linked_MCT"/>
</dbReference>
<dbReference type="Gene3D" id="1.20.1250.20">
    <property type="entry name" value="MFS general substrate transporter like domains"/>
    <property type="match status" value="2"/>
</dbReference>
<dbReference type="InterPro" id="IPR020846">
    <property type="entry name" value="MFS_dom"/>
</dbReference>
<gene>
    <name evidence="5" type="ORF">BCR34DRAFT_654550</name>
</gene>
<feature type="transmembrane region" description="Helical" evidence="3">
    <location>
        <begin position="392"/>
        <end position="413"/>
    </location>
</feature>
<dbReference type="OrthoDB" id="6509908at2759"/>
<comment type="similarity">
    <text evidence="2">Belongs to the major facilitator superfamily. Monocarboxylate porter (TC 2.A.1.13) family.</text>
</comment>
<feature type="transmembrane region" description="Helical" evidence="3">
    <location>
        <begin position="186"/>
        <end position="206"/>
    </location>
</feature>
<evidence type="ECO:0000313" key="6">
    <source>
        <dbReference type="Proteomes" id="UP000193144"/>
    </source>
</evidence>
<evidence type="ECO:0000256" key="1">
    <source>
        <dbReference type="ARBA" id="ARBA00004141"/>
    </source>
</evidence>
<feature type="transmembrane region" description="Helical" evidence="3">
    <location>
        <begin position="95"/>
        <end position="114"/>
    </location>
</feature>
<evidence type="ECO:0000256" key="2">
    <source>
        <dbReference type="ARBA" id="ARBA00006727"/>
    </source>
</evidence>
<dbReference type="PROSITE" id="PS50850">
    <property type="entry name" value="MFS"/>
    <property type="match status" value="1"/>
</dbReference>
<feature type="domain" description="Major facilitator superfamily (MFS) profile" evidence="4">
    <location>
        <begin position="232"/>
        <end position="422"/>
    </location>
</feature>
<sequence length="422" mass="44947">MDIEVASSTDSSSYTKIDAEGGPKGWLTVAGSFLVYYSSFGIINSFGFFQKYYQEDFLLGTPPSTIAFIGTLQLALMNLLSPISGSLCDSYGIKYLYIVSGLGTSCALLALSFASHGAAWLVFLLQGLLLGTIMAFAIQPALTVAGHHFRDKRAFAMGIVSTGSGVGGICYPIMMEKLVTKIGFAWAVRVAALKVVLCYTTALVISTSRPSCNVARLNFTSLLDMRGFLDPRYCVLAIAAFFCHLGLWGPSYYLNAYCATLHGPTPIQDYILPLLNATSVFGMILGGKLGDRIGRLNLLCPMIILAGLLSLLMWLLATPIAAIVTFACIYGYCTGHFIALLPAVVGQISPEEKLGARMGALYSVAALASLIGTPIGGALIKDSKMREGYQGLILYSGGALLSGGLILFVGRLLHKGGVRAKW</sequence>
<reference evidence="5 6" key="1">
    <citation type="submission" date="2016-07" db="EMBL/GenBank/DDBJ databases">
        <title>Pervasive Adenine N6-methylation of Active Genes in Fungi.</title>
        <authorList>
            <consortium name="DOE Joint Genome Institute"/>
            <person name="Mondo S.J."/>
            <person name="Dannebaum R.O."/>
            <person name="Kuo R.C."/>
            <person name="Labutti K."/>
            <person name="Haridas S."/>
            <person name="Kuo A."/>
            <person name="Salamov A."/>
            <person name="Ahrendt S.R."/>
            <person name="Lipzen A."/>
            <person name="Sullivan W."/>
            <person name="Andreopoulos W.B."/>
            <person name="Clum A."/>
            <person name="Lindquist E."/>
            <person name="Daum C."/>
            <person name="Ramamoorthy G.K."/>
            <person name="Gryganskyi A."/>
            <person name="Culley D."/>
            <person name="Magnuson J.K."/>
            <person name="James T.Y."/>
            <person name="O'Malley M.A."/>
            <person name="Stajich J.E."/>
            <person name="Spatafora J.W."/>
            <person name="Visel A."/>
            <person name="Grigoriev I.V."/>
        </authorList>
    </citation>
    <scope>NUCLEOTIDE SEQUENCE [LARGE SCALE GENOMIC DNA]</scope>
    <source>
        <strain evidence="5 6">CBS 115471</strain>
    </source>
</reference>
<accession>A0A1Y1ZLE3</accession>
<organism evidence="5 6">
    <name type="scientific">Clohesyomyces aquaticus</name>
    <dbReference type="NCBI Taxonomy" id="1231657"/>
    <lineage>
        <taxon>Eukaryota</taxon>
        <taxon>Fungi</taxon>
        <taxon>Dikarya</taxon>
        <taxon>Ascomycota</taxon>
        <taxon>Pezizomycotina</taxon>
        <taxon>Dothideomycetes</taxon>
        <taxon>Pleosporomycetidae</taxon>
        <taxon>Pleosporales</taxon>
        <taxon>Lindgomycetaceae</taxon>
        <taxon>Clohesyomyces</taxon>
    </lineage>
</organism>
<feature type="transmembrane region" description="Helical" evidence="3">
    <location>
        <begin position="66"/>
        <end position="83"/>
    </location>
</feature>
<dbReference type="GO" id="GO:0022857">
    <property type="term" value="F:transmembrane transporter activity"/>
    <property type="evidence" value="ECO:0007669"/>
    <property type="project" value="InterPro"/>
</dbReference>
<feature type="transmembrane region" description="Helical" evidence="3">
    <location>
        <begin position="270"/>
        <end position="289"/>
    </location>
</feature>
<keyword evidence="6" id="KW-1185">Reference proteome</keyword>
<dbReference type="SUPFAM" id="SSF103473">
    <property type="entry name" value="MFS general substrate transporter"/>
    <property type="match status" value="1"/>
</dbReference>
<keyword evidence="3" id="KW-0472">Membrane</keyword>
<evidence type="ECO:0000256" key="3">
    <source>
        <dbReference type="SAM" id="Phobius"/>
    </source>
</evidence>
<keyword evidence="3" id="KW-1133">Transmembrane helix</keyword>
<feature type="transmembrane region" description="Helical" evidence="3">
    <location>
        <begin position="154"/>
        <end position="174"/>
    </location>
</feature>